<dbReference type="InterPro" id="IPR002197">
    <property type="entry name" value="HTH_Fis"/>
</dbReference>
<dbReference type="InterPro" id="IPR009057">
    <property type="entry name" value="Homeodomain-like_sf"/>
</dbReference>
<gene>
    <name evidence="2" type="ORF">VII00023_00875</name>
</gene>
<dbReference type="EMBL" id="AFWF01000242">
    <property type="protein sequence ID" value="EGU34599.1"/>
    <property type="molecule type" value="Genomic_DNA"/>
</dbReference>
<reference evidence="2 3" key="1">
    <citation type="journal article" date="2012" name="Int. J. Syst. Evol. Microbiol.">
        <title>Vibrio caribbeanicus sp. nov., isolated from the marine sponge Scleritoderma cyanea.</title>
        <authorList>
            <person name="Hoffmann M."/>
            <person name="Monday S.R."/>
            <person name="Allard M.W."/>
            <person name="Strain E.A."/>
            <person name="Whittaker P."/>
            <person name="Naum M."/>
            <person name="McCarthy P.J."/>
            <person name="Lopez J.V."/>
            <person name="Fischer M."/>
            <person name="Brown E.W."/>
        </authorList>
    </citation>
    <scope>NUCLEOTIDE SEQUENCE [LARGE SCALE GENOMIC DNA]</scope>
    <source>
        <strain evidence="2 3">ATCC 700023</strain>
    </source>
</reference>
<feature type="domain" description="DNA binding HTH" evidence="1">
    <location>
        <begin position="42"/>
        <end position="74"/>
    </location>
</feature>
<sequence>MTIIDQKMLALQLKMILEPYDSGSKYTPKHKPDPDLTGLLSSLESAIVESVLLHTRGNQQHAGRILGMNRGTVRTYWKKARQYS</sequence>
<accession>F9S5Y5</accession>
<protein>
    <recommendedName>
        <fullName evidence="1">DNA binding HTH domain-containing protein</fullName>
    </recommendedName>
</protein>
<organism evidence="2 3">
    <name type="scientific">Vibrio ichthyoenteri ATCC 700023</name>
    <dbReference type="NCBI Taxonomy" id="870968"/>
    <lineage>
        <taxon>Bacteria</taxon>
        <taxon>Pseudomonadati</taxon>
        <taxon>Pseudomonadota</taxon>
        <taxon>Gammaproteobacteria</taxon>
        <taxon>Vibrionales</taxon>
        <taxon>Vibrionaceae</taxon>
        <taxon>Vibrio</taxon>
    </lineage>
</organism>
<dbReference type="Gene3D" id="1.10.10.60">
    <property type="entry name" value="Homeodomain-like"/>
    <property type="match status" value="1"/>
</dbReference>
<dbReference type="SUPFAM" id="SSF46689">
    <property type="entry name" value="Homeodomain-like"/>
    <property type="match status" value="1"/>
</dbReference>
<dbReference type="Pfam" id="PF02954">
    <property type="entry name" value="HTH_8"/>
    <property type="match status" value="1"/>
</dbReference>
<dbReference type="Proteomes" id="UP000004605">
    <property type="component" value="Unassembled WGS sequence"/>
</dbReference>
<keyword evidence="3" id="KW-1185">Reference proteome</keyword>
<dbReference type="GO" id="GO:0043565">
    <property type="term" value="F:sequence-specific DNA binding"/>
    <property type="evidence" value="ECO:0007669"/>
    <property type="project" value="InterPro"/>
</dbReference>
<comment type="caution">
    <text evidence="2">The sequence shown here is derived from an EMBL/GenBank/DDBJ whole genome shotgun (WGS) entry which is preliminary data.</text>
</comment>
<dbReference type="AlphaFoldDB" id="F9S5Y5"/>
<dbReference type="RefSeq" id="WP_006713903.1">
    <property type="nucleotide sequence ID" value="NZ_AFWF01000242.1"/>
</dbReference>
<evidence type="ECO:0000259" key="1">
    <source>
        <dbReference type="Pfam" id="PF02954"/>
    </source>
</evidence>
<evidence type="ECO:0000313" key="3">
    <source>
        <dbReference type="Proteomes" id="UP000004605"/>
    </source>
</evidence>
<evidence type="ECO:0000313" key="2">
    <source>
        <dbReference type="EMBL" id="EGU34599.1"/>
    </source>
</evidence>
<name>F9S5Y5_9VIBR</name>
<proteinExistence type="predicted"/>